<dbReference type="InterPro" id="IPR055270">
    <property type="entry name" value="Glyco_tran_10_C"/>
</dbReference>
<evidence type="ECO:0000259" key="14">
    <source>
        <dbReference type="Pfam" id="PF00852"/>
    </source>
</evidence>
<reference evidence="16 17" key="1">
    <citation type="submission" date="2024-04" db="EMBL/GenBank/DDBJ databases">
        <authorList>
            <consortium name="Genoscope - CEA"/>
            <person name="William W."/>
        </authorList>
    </citation>
    <scope>NUCLEOTIDE SEQUENCE [LARGE SCALE GENOMIC DNA]</scope>
</reference>
<sequence length="493" mass="56023">MRWLTRKRSVLIGGFLLVHLIVLAFNNRFQIVRYMKDRSSALVEASKRFRGEARADVAKSAETTSPRNNAGRPDNNVSVQNSLRGDTDARRGTPEKGDHPSDNTFPTPSDHSVSLMETTTPGTSVSGGTSQQVSTPSSGNKTAGAIGSLSSPVETCFRSPYFLCDQDQPKTAPNRTFKIGYYGRPHWQRISVFNFSRCRFSNCVYQGDKVTPDTDVVLVYAVGLRDHFKPPKLLPHQMYAITDWEPPDRVSATFLNNASSVWNHVFNLTITYRVDSDIPVPYSRLKPNPKSNEERPNYYEIAKQKNRTALWFVTRCNVPSRRADYVKEMQKYIDVDIYGQCGKRCSGGEYCTEDFLQYKFYLSFENSFCTDYITEKLFRNFAPGRHIIPVVRGGGSYDKYFPKGLFINAAHFKTPKALALHLKELASDPMQYSKQLAFKDSYVLGEDTLLHEAGCEICTYFNTQVAQPKKYDMKKWLYDGHCKKASEISWPAE</sequence>
<dbReference type="AlphaFoldDB" id="A0AAV2H709"/>
<keyword evidence="4 12" id="KW-0328">Glycosyltransferase</keyword>
<keyword evidence="6 12" id="KW-0812">Transmembrane</keyword>
<feature type="domain" description="Fucosyltransferase C-terminal" evidence="14">
    <location>
        <begin position="303"/>
        <end position="473"/>
    </location>
</feature>
<feature type="domain" description="Fucosyltransferase N-terminal" evidence="15">
    <location>
        <begin position="192"/>
        <end position="282"/>
    </location>
</feature>
<dbReference type="Pfam" id="PF17039">
    <property type="entry name" value="Glyco_tran_10_N"/>
    <property type="match status" value="1"/>
</dbReference>
<feature type="compositionally biased region" description="Low complexity" evidence="13">
    <location>
        <begin position="118"/>
        <end position="135"/>
    </location>
</feature>
<dbReference type="Gene3D" id="3.40.50.11660">
    <property type="entry name" value="Glycosyl transferase family 10, C-terminal domain"/>
    <property type="match status" value="1"/>
</dbReference>
<keyword evidence="7" id="KW-0735">Signal-anchor</keyword>
<evidence type="ECO:0000256" key="11">
    <source>
        <dbReference type="ARBA" id="ARBA00023180"/>
    </source>
</evidence>
<comment type="caution">
    <text evidence="16">The sequence shown here is derived from an EMBL/GenBank/DDBJ whole genome shotgun (WGS) entry which is preliminary data.</text>
</comment>
<keyword evidence="17" id="KW-1185">Reference proteome</keyword>
<dbReference type="FunFam" id="3.40.50.11660:FF:000002">
    <property type="entry name" value="Alpha-(1,3)-fucosyltransferase"/>
    <property type="match status" value="1"/>
</dbReference>
<dbReference type="InterPro" id="IPR001503">
    <property type="entry name" value="Glyco_trans_10"/>
</dbReference>
<feature type="compositionally biased region" description="Basic and acidic residues" evidence="13">
    <location>
        <begin position="85"/>
        <end position="101"/>
    </location>
</feature>
<evidence type="ECO:0000256" key="1">
    <source>
        <dbReference type="ARBA" id="ARBA00004323"/>
    </source>
</evidence>
<organism evidence="16 17">
    <name type="scientific">Lymnaea stagnalis</name>
    <name type="common">Great pond snail</name>
    <name type="synonym">Helix stagnalis</name>
    <dbReference type="NCBI Taxonomy" id="6523"/>
    <lineage>
        <taxon>Eukaryota</taxon>
        <taxon>Metazoa</taxon>
        <taxon>Spiralia</taxon>
        <taxon>Lophotrochozoa</taxon>
        <taxon>Mollusca</taxon>
        <taxon>Gastropoda</taxon>
        <taxon>Heterobranchia</taxon>
        <taxon>Euthyneura</taxon>
        <taxon>Panpulmonata</taxon>
        <taxon>Hygrophila</taxon>
        <taxon>Lymnaeoidea</taxon>
        <taxon>Lymnaeidae</taxon>
        <taxon>Lymnaea</taxon>
    </lineage>
</organism>
<evidence type="ECO:0000256" key="2">
    <source>
        <dbReference type="ARBA" id="ARBA00004922"/>
    </source>
</evidence>
<dbReference type="EC" id="2.4.1.-" evidence="12"/>
<comment type="similarity">
    <text evidence="3 12">Belongs to the glycosyltransferase 10 family.</text>
</comment>
<dbReference type="GO" id="GO:0008417">
    <property type="term" value="F:fucosyltransferase activity"/>
    <property type="evidence" value="ECO:0007669"/>
    <property type="project" value="InterPro"/>
</dbReference>
<dbReference type="InterPro" id="IPR031481">
    <property type="entry name" value="Glyco_tran_10_N"/>
</dbReference>
<keyword evidence="10" id="KW-0472">Membrane</keyword>
<feature type="compositionally biased region" description="Polar residues" evidence="13">
    <location>
        <begin position="102"/>
        <end position="117"/>
    </location>
</feature>
<evidence type="ECO:0000256" key="9">
    <source>
        <dbReference type="ARBA" id="ARBA00023034"/>
    </source>
</evidence>
<dbReference type="InterPro" id="IPR038577">
    <property type="entry name" value="GT10-like_C_sf"/>
</dbReference>
<feature type="compositionally biased region" description="Polar residues" evidence="13">
    <location>
        <begin position="75"/>
        <end position="84"/>
    </location>
</feature>
<evidence type="ECO:0000313" key="17">
    <source>
        <dbReference type="Proteomes" id="UP001497497"/>
    </source>
</evidence>
<evidence type="ECO:0000256" key="8">
    <source>
        <dbReference type="ARBA" id="ARBA00022989"/>
    </source>
</evidence>
<dbReference type="PANTHER" id="PTHR48438:SF1">
    <property type="entry name" value="ALPHA-(1,3)-FUCOSYLTRANSFERASE C-RELATED"/>
    <property type="match status" value="1"/>
</dbReference>
<evidence type="ECO:0000256" key="4">
    <source>
        <dbReference type="ARBA" id="ARBA00022676"/>
    </source>
</evidence>
<evidence type="ECO:0000256" key="5">
    <source>
        <dbReference type="ARBA" id="ARBA00022679"/>
    </source>
</evidence>
<feature type="compositionally biased region" description="Basic and acidic residues" evidence="13">
    <location>
        <begin position="48"/>
        <end position="59"/>
    </location>
</feature>
<evidence type="ECO:0000256" key="10">
    <source>
        <dbReference type="ARBA" id="ARBA00023136"/>
    </source>
</evidence>
<dbReference type="GO" id="GO:0000139">
    <property type="term" value="C:Golgi membrane"/>
    <property type="evidence" value="ECO:0007669"/>
    <property type="project" value="UniProtKB-SubCell"/>
</dbReference>
<keyword evidence="9 12" id="KW-0333">Golgi apparatus</keyword>
<name>A0AAV2H709_LYMST</name>
<evidence type="ECO:0000256" key="6">
    <source>
        <dbReference type="ARBA" id="ARBA00022692"/>
    </source>
</evidence>
<evidence type="ECO:0000256" key="12">
    <source>
        <dbReference type="RuleBase" id="RU003832"/>
    </source>
</evidence>
<comment type="subcellular location">
    <subcellularLocation>
        <location evidence="1">Golgi apparatus membrane</location>
        <topology evidence="1">Single-pass type II membrane protein</topology>
    </subcellularLocation>
    <subcellularLocation>
        <location evidence="12">Golgi apparatus</location>
        <location evidence="12">Golgi stack membrane</location>
        <topology evidence="12">Single-pass type II membrane protein</topology>
    </subcellularLocation>
</comment>
<proteinExistence type="inferred from homology"/>
<evidence type="ECO:0000256" key="7">
    <source>
        <dbReference type="ARBA" id="ARBA00022968"/>
    </source>
</evidence>
<dbReference type="PANTHER" id="PTHR48438">
    <property type="entry name" value="ALPHA-(1,3)-FUCOSYLTRANSFERASE C-RELATED"/>
    <property type="match status" value="1"/>
</dbReference>
<gene>
    <name evidence="16" type="ORF">GSLYS_00002101001</name>
</gene>
<dbReference type="SUPFAM" id="SSF53756">
    <property type="entry name" value="UDP-Glycosyltransferase/glycogen phosphorylase"/>
    <property type="match status" value="1"/>
</dbReference>
<dbReference type="EMBL" id="CAXITT010000024">
    <property type="protein sequence ID" value="CAL1527931.1"/>
    <property type="molecule type" value="Genomic_DNA"/>
</dbReference>
<keyword evidence="8" id="KW-1133">Transmembrane helix</keyword>
<dbReference type="Pfam" id="PF00852">
    <property type="entry name" value="Glyco_transf_10"/>
    <property type="match status" value="1"/>
</dbReference>
<keyword evidence="5 12" id="KW-0808">Transferase</keyword>
<dbReference type="Proteomes" id="UP001497497">
    <property type="component" value="Unassembled WGS sequence"/>
</dbReference>
<dbReference type="GO" id="GO:0032580">
    <property type="term" value="C:Golgi cisterna membrane"/>
    <property type="evidence" value="ECO:0007669"/>
    <property type="project" value="UniProtKB-SubCell"/>
</dbReference>
<feature type="region of interest" description="Disordered" evidence="13">
    <location>
        <begin position="48"/>
        <end position="146"/>
    </location>
</feature>
<evidence type="ECO:0000259" key="15">
    <source>
        <dbReference type="Pfam" id="PF17039"/>
    </source>
</evidence>
<evidence type="ECO:0000256" key="3">
    <source>
        <dbReference type="ARBA" id="ARBA00008919"/>
    </source>
</evidence>
<accession>A0AAV2H709</accession>
<comment type="pathway">
    <text evidence="2">Protein modification; protein glycosylation.</text>
</comment>
<protein>
    <recommendedName>
        <fullName evidence="12">Fucosyltransferase</fullName>
        <ecNumber evidence="12">2.4.1.-</ecNumber>
    </recommendedName>
</protein>
<keyword evidence="11" id="KW-0325">Glycoprotein</keyword>
<evidence type="ECO:0000313" key="16">
    <source>
        <dbReference type="EMBL" id="CAL1527931.1"/>
    </source>
</evidence>
<evidence type="ECO:0000256" key="13">
    <source>
        <dbReference type="SAM" id="MobiDB-lite"/>
    </source>
</evidence>